<dbReference type="InterPro" id="IPR010255">
    <property type="entry name" value="Haem_peroxidase_sf"/>
</dbReference>
<dbReference type="InterPro" id="IPR000823">
    <property type="entry name" value="Peroxidase_pln"/>
</dbReference>
<evidence type="ECO:0000256" key="9">
    <source>
        <dbReference type="ARBA" id="ARBA00022729"/>
    </source>
</evidence>
<dbReference type="SUPFAM" id="SSF48113">
    <property type="entry name" value="Heme-dependent peroxidases"/>
    <property type="match status" value="1"/>
</dbReference>
<keyword evidence="14" id="KW-0325">Glycoprotein</keyword>
<reference evidence="22" key="1">
    <citation type="submission" date="2023-05" db="EMBL/GenBank/DDBJ databases">
        <title>Nepenthes gracilis genome sequencing.</title>
        <authorList>
            <person name="Fukushima K."/>
        </authorList>
    </citation>
    <scope>NUCLEOTIDE SEQUENCE</scope>
    <source>
        <strain evidence="22">SING2019-196</strain>
    </source>
</reference>
<comment type="cofactor">
    <cofactor evidence="17 20">
        <name>Ca(2+)</name>
        <dbReference type="ChEBI" id="CHEBI:29108"/>
    </cofactor>
    <text evidence="17 20">Binds 2 calcium ions per subunit.</text>
</comment>
<feature type="binding site" evidence="16">
    <location>
        <position position="184"/>
    </location>
    <ligand>
        <name>substrate</name>
    </ligand>
</feature>
<evidence type="ECO:0000256" key="14">
    <source>
        <dbReference type="ARBA" id="ARBA00023180"/>
    </source>
</evidence>
<dbReference type="PRINTS" id="PR00458">
    <property type="entry name" value="PEROXIDASE"/>
</dbReference>
<evidence type="ECO:0000259" key="21">
    <source>
        <dbReference type="PROSITE" id="PS50873"/>
    </source>
</evidence>
<keyword evidence="20" id="KW-0964">Secreted</keyword>
<dbReference type="InterPro" id="IPR019794">
    <property type="entry name" value="Peroxidases_AS"/>
</dbReference>
<comment type="similarity">
    <text evidence="20">Belongs to the peroxidase family. Classical plant (class III) peroxidase subfamily.</text>
</comment>
<evidence type="ECO:0000256" key="7">
    <source>
        <dbReference type="ARBA" id="ARBA00022617"/>
    </source>
</evidence>
<dbReference type="PANTHER" id="PTHR31517">
    <property type="match status" value="1"/>
</dbReference>
<feature type="binding site" evidence="17">
    <location>
        <position position="95"/>
    </location>
    <ligand>
        <name>Ca(2+)</name>
        <dbReference type="ChEBI" id="CHEBI:29108"/>
        <label>1</label>
    </ligand>
</feature>
<comment type="function">
    <text evidence="2">Removal of H(2)O(2), oxidation of toxic reductants, biosynthesis and degradation of lignin, suberization, auxin catabolism, response to environmental stresses such as wounding, pathogen attack and oxidative stress. These functions might be dependent on each isozyme/isoform in each plant tissue.</text>
</comment>
<evidence type="ECO:0000256" key="20">
    <source>
        <dbReference type="RuleBase" id="RU362060"/>
    </source>
</evidence>
<dbReference type="GO" id="GO:0140825">
    <property type="term" value="F:lactoperoxidase activity"/>
    <property type="evidence" value="ECO:0007669"/>
    <property type="project" value="UniProtKB-EC"/>
</dbReference>
<evidence type="ECO:0000256" key="16">
    <source>
        <dbReference type="PIRSR" id="PIRSR600823-2"/>
    </source>
</evidence>
<dbReference type="Proteomes" id="UP001279734">
    <property type="component" value="Unassembled WGS sequence"/>
</dbReference>
<dbReference type="GO" id="GO:0006979">
    <property type="term" value="P:response to oxidative stress"/>
    <property type="evidence" value="ECO:0007669"/>
    <property type="project" value="UniProtKB-UniRule"/>
</dbReference>
<keyword evidence="9 20" id="KW-0732">Signal</keyword>
<evidence type="ECO:0000256" key="17">
    <source>
        <dbReference type="PIRSR" id="PIRSR600823-3"/>
    </source>
</evidence>
<accession>A0AAD3Y8P6</accession>
<keyword evidence="7 20" id="KW-0349">Heme</keyword>
<feature type="domain" description="Plant heme peroxidase family profile" evidence="21">
    <location>
        <begin position="44"/>
        <end position="340"/>
    </location>
</feature>
<dbReference type="PROSITE" id="PS00436">
    <property type="entry name" value="PEROXIDASE_2"/>
    <property type="match status" value="1"/>
</dbReference>
<comment type="caution">
    <text evidence="22">The sequence shown here is derived from an EMBL/GenBank/DDBJ whole genome shotgun (WGS) entry which is preliminary data.</text>
</comment>
<protein>
    <recommendedName>
        <fullName evidence="5 20">Peroxidase</fullName>
        <ecNumber evidence="5 20">1.11.1.7</ecNumber>
    </recommendedName>
</protein>
<evidence type="ECO:0000313" key="22">
    <source>
        <dbReference type="EMBL" id="GMH31634.1"/>
    </source>
</evidence>
<dbReference type="PANTHER" id="PTHR31517:SF48">
    <property type="entry name" value="PEROXIDASE 16-RELATED"/>
    <property type="match status" value="1"/>
</dbReference>
<dbReference type="GO" id="GO:0042744">
    <property type="term" value="P:hydrogen peroxide catabolic process"/>
    <property type="evidence" value="ECO:0007669"/>
    <property type="project" value="UniProtKB-KW"/>
</dbReference>
<dbReference type="EC" id="1.11.1.7" evidence="5 20"/>
<name>A0AAD3Y8P6_NEPGR</name>
<dbReference type="InterPro" id="IPR002016">
    <property type="entry name" value="Haem_peroxidase"/>
</dbReference>
<dbReference type="PROSITE" id="PS00435">
    <property type="entry name" value="PEROXIDASE_1"/>
    <property type="match status" value="1"/>
</dbReference>
<dbReference type="Gene3D" id="1.10.520.10">
    <property type="match status" value="1"/>
</dbReference>
<keyword evidence="8 17" id="KW-0479">Metal-binding</keyword>
<keyword evidence="10 17" id="KW-0106">Calcium</keyword>
<evidence type="ECO:0000256" key="4">
    <source>
        <dbReference type="ARBA" id="ARBA00006873"/>
    </source>
</evidence>
<keyword evidence="11 20" id="KW-0560">Oxidoreductase</keyword>
<evidence type="ECO:0000256" key="6">
    <source>
        <dbReference type="ARBA" id="ARBA00022559"/>
    </source>
</evidence>
<dbReference type="GO" id="GO:0020037">
    <property type="term" value="F:heme binding"/>
    <property type="evidence" value="ECO:0007669"/>
    <property type="project" value="UniProtKB-UniRule"/>
</dbReference>
<feature type="chain" id="PRO_5041781962" description="Peroxidase" evidence="20">
    <location>
        <begin position="30"/>
        <end position="362"/>
    </location>
</feature>
<dbReference type="GO" id="GO:0046872">
    <property type="term" value="F:metal ion binding"/>
    <property type="evidence" value="ECO:0007669"/>
    <property type="project" value="UniProtKB-UniRule"/>
</dbReference>
<dbReference type="AlphaFoldDB" id="A0AAD3Y8P6"/>
<feature type="binding site" evidence="17">
    <location>
        <position position="260"/>
    </location>
    <ligand>
        <name>Ca(2+)</name>
        <dbReference type="ChEBI" id="CHEBI:29108"/>
        <label>2</label>
    </ligand>
</feature>
<keyword evidence="23" id="KW-1185">Reference proteome</keyword>
<feature type="disulfide bond" evidence="19">
    <location>
        <begin position="54"/>
        <end position="135"/>
    </location>
</feature>
<dbReference type="Pfam" id="PF00141">
    <property type="entry name" value="peroxidase"/>
    <property type="match status" value="1"/>
</dbReference>
<dbReference type="InterPro" id="IPR033905">
    <property type="entry name" value="Secretory_peroxidase"/>
</dbReference>
<keyword evidence="6 20" id="KW-0575">Peroxidase</keyword>
<feature type="binding site" evidence="17">
    <location>
        <position position="93"/>
    </location>
    <ligand>
        <name>Ca(2+)</name>
        <dbReference type="ChEBI" id="CHEBI:29108"/>
        <label>1</label>
    </ligand>
</feature>
<feature type="disulfide bond" evidence="19">
    <location>
        <begin position="141"/>
        <end position="336"/>
    </location>
</feature>
<dbReference type="FunFam" id="1.10.520.10:FF:000009">
    <property type="entry name" value="Peroxidase"/>
    <property type="match status" value="1"/>
</dbReference>
<comment type="similarity">
    <text evidence="4">Belongs to the peroxidase family. Ascorbate peroxidase subfamily.</text>
</comment>
<evidence type="ECO:0000256" key="1">
    <source>
        <dbReference type="ARBA" id="ARBA00000189"/>
    </source>
</evidence>
<organism evidence="22 23">
    <name type="scientific">Nepenthes gracilis</name>
    <name type="common">Slender pitcher plant</name>
    <dbReference type="NCBI Taxonomy" id="150966"/>
    <lineage>
        <taxon>Eukaryota</taxon>
        <taxon>Viridiplantae</taxon>
        <taxon>Streptophyta</taxon>
        <taxon>Embryophyta</taxon>
        <taxon>Tracheophyta</taxon>
        <taxon>Spermatophyta</taxon>
        <taxon>Magnoliopsida</taxon>
        <taxon>eudicotyledons</taxon>
        <taxon>Gunneridae</taxon>
        <taxon>Pentapetalae</taxon>
        <taxon>Caryophyllales</taxon>
        <taxon>Nepenthaceae</taxon>
        <taxon>Nepenthes</taxon>
    </lineage>
</organism>
<feature type="signal peptide" evidence="20">
    <location>
        <begin position="1"/>
        <end position="29"/>
    </location>
</feature>
<dbReference type="PRINTS" id="PR00461">
    <property type="entry name" value="PLPEROXIDASE"/>
</dbReference>
<evidence type="ECO:0000256" key="15">
    <source>
        <dbReference type="PIRSR" id="PIRSR600823-1"/>
    </source>
</evidence>
<evidence type="ECO:0000256" key="8">
    <source>
        <dbReference type="ARBA" id="ARBA00022723"/>
    </source>
</evidence>
<dbReference type="FunFam" id="1.10.420.10:FF:000006">
    <property type="entry name" value="Peroxidase"/>
    <property type="match status" value="1"/>
</dbReference>
<evidence type="ECO:0000256" key="12">
    <source>
        <dbReference type="ARBA" id="ARBA00023004"/>
    </source>
</evidence>
<feature type="disulfide bond" evidence="19">
    <location>
        <begin position="87"/>
        <end position="92"/>
    </location>
</feature>
<comment type="subcellular location">
    <subcellularLocation>
        <location evidence="3 20">Secreted</location>
    </subcellularLocation>
</comment>
<feature type="binding site" evidence="17">
    <location>
        <position position="263"/>
    </location>
    <ligand>
        <name>Ca(2+)</name>
        <dbReference type="ChEBI" id="CHEBI:29108"/>
        <label>2</label>
    </ligand>
</feature>
<feature type="binding site" evidence="17">
    <location>
        <position position="215"/>
    </location>
    <ligand>
        <name>Ca(2+)</name>
        <dbReference type="ChEBI" id="CHEBI:29108"/>
        <label>2</label>
    </ligand>
</feature>
<proteinExistence type="inferred from homology"/>
<feature type="binding site" description="axial binding residue" evidence="17">
    <location>
        <position position="214"/>
    </location>
    <ligand>
        <name>heme b</name>
        <dbReference type="ChEBI" id="CHEBI:60344"/>
    </ligand>
    <ligandPart>
        <name>Fe</name>
        <dbReference type="ChEBI" id="CHEBI:18248"/>
    </ligandPart>
</feature>
<keyword evidence="13 19" id="KW-1015">Disulfide bond</keyword>
<evidence type="ECO:0000256" key="13">
    <source>
        <dbReference type="ARBA" id="ARBA00023157"/>
    </source>
</evidence>
<evidence type="ECO:0000256" key="2">
    <source>
        <dbReference type="ARBA" id="ARBA00002322"/>
    </source>
</evidence>
<feature type="active site" description="Proton acceptor" evidence="15">
    <location>
        <position position="85"/>
    </location>
</feature>
<feature type="site" description="Transition state stabilizer" evidence="18">
    <location>
        <position position="81"/>
    </location>
</feature>
<evidence type="ECO:0000313" key="23">
    <source>
        <dbReference type="Proteomes" id="UP001279734"/>
    </source>
</evidence>
<dbReference type="PROSITE" id="PS50873">
    <property type="entry name" value="PEROXIDASE_4"/>
    <property type="match status" value="1"/>
</dbReference>
<feature type="disulfide bond" evidence="19">
    <location>
        <begin position="221"/>
        <end position="248"/>
    </location>
</feature>
<feature type="binding site" evidence="17">
    <location>
        <position position="86"/>
    </location>
    <ligand>
        <name>Ca(2+)</name>
        <dbReference type="ChEBI" id="CHEBI:29108"/>
        <label>1</label>
    </ligand>
</feature>
<keyword evidence="20" id="KW-0376">Hydrogen peroxide</keyword>
<keyword evidence="12 17" id="KW-0408">Iron</keyword>
<dbReference type="EMBL" id="BSYO01000040">
    <property type="protein sequence ID" value="GMH31634.1"/>
    <property type="molecule type" value="Genomic_DNA"/>
</dbReference>
<evidence type="ECO:0000256" key="19">
    <source>
        <dbReference type="PIRSR" id="PIRSR600823-5"/>
    </source>
</evidence>
<comment type="cofactor">
    <cofactor evidence="17 20">
        <name>heme b</name>
        <dbReference type="ChEBI" id="CHEBI:60344"/>
    </cofactor>
    <text evidence="17 20">Binds 1 heme b (iron(II)-protoporphyrin IX) group per subunit.</text>
</comment>
<feature type="binding site" evidence="17">
    <location>
        <position position="107"/>
    </location>
    <ligand>
        <name>Ca(2+)</name>
        <dbReference type="ChEBI" id="CHEBI:29108"/>
        <label>1</label>
    </ligand>
</feature>
<dbReference type="CDD" id="cd00693">
    <property type="entry name" value="secretory_peroxidase"/>
    <property type="match status" value="1"/>
</dbReference>
<evidence type="ECO:0000256" key="11">
    <source>
        <dbReference type="ARBA" id="ARBA00023002"/>
    </source>
</evidence>
<feature type="binding site" evidence="17">
    <location>
        <position position="89"/>
    </location>
    <ligand>
        <name>Ca(2+)</name>
        <dbReference type="ChEBI" id="CHEBI:29108"/>
        <label>1</label>
    </ligand>
</feature>
<dbReference type="InterPro" id="IPR019793">
    <property type="entry name" value="Peroxidases_heam-ligand_BS"/>
</dbReference>
<evidence type="ECO:0000256" key="18">
    <source>
        <dbReference type="PIRSR" id="PIRSR600823-4"/>
    </source>
</evidence>
<sequence length="362" mass="39077">MVGAASITSVFLLILLAAGPNSLPAFVSAADECQEPPQPAVVEGLSWSFYKQSCPKLEHIIRRHLKKVFEQDITLAATLLRIHFHDCFVQGCDGSLLLDGTASDPSEKEAAPNLSLRAEAFTVIDELSALVQDECGQVVSCADIAALAARDSVHLSGGPNYGVPLGRRDGTSFATQATTLANLPSPFSNATTILSEFAAKGLDDTDTVALSGGHTIGRSHCAAFVPRLYPTQDPTLNPAFADELKITCPDTNSTNITVLDLRTPNKFDKKYFVDLENHEGLFTSDQDLYSNERTKEIVEAFSVDQDLFFEKFSVAMIKLGQIQVLTGTEGEIRTNCSAKNSDSFPGLQYGAEDGTYDGRDEL</sequence>
<dbReference type="GO" id="GO:0005576">
    <property type="term" value="C:extracellular region"/>
    <property type="evidence" value="ECO:0007669"/>
    <property type="project" value="UniProtKB-SubCell"/>
</dbReference>
<evidence type="ECO:0000256" key="5">
    <source>
        <dbReference type="ARBA" id="ARBA00012313"/>
    </source>
</evidence>
<dbReference type="Gene3D" id="1.10.420.10">
    <property type="entry name" value="Peroxidase, domain 2"/>
    <property type="match status" value="1"/>
</dbReference>
<feature type="binding site" evidence="17">
    <location>
        <position position="91"/>
    </location>
    <ligand>
        <name>Ca(2+)</name>
        <dbReference type="ChEBI" id="CHEBI:29108"/>
        <label>1</label>
    </ligand>
</feature>
<evidence type="ECO:0000256" key="10">
    <source>
        <dbReference type="ARBA" id="ARBA00022837"/>
    </source>
</evidence>
<evidence type="ECO:0000256" key="3">
    <source>
        <dbReference type="ARBA" id="ARBA00004613"/>
    </source>
</evidence>
<gene>
    <name evidence="22" type="ORF">Nepgr_033478</name>
</gene>
<feature type="binding site" evidence="17">
    <location>
        <position position="268"/>
    </location>
    <ligand>
        <name>Ca(2+)</name>
        <dbReference type="ChEBI" id="CHEBI:29108"/>
        <label>2</label>
    </ligand>
</feature>
<comment type="catalytic activity">
    <reaction evidence="1 20">
        <text>2 a phenolic donor + H2O2 = 2 a phenolic radical donor + 2 H2O</text>
        <dbReference type="Rhea" id="RHEA:56136"/>
        <dbReference type="ChEBI" id="CHEBI:15377"/>
        <dbReference type="ChEBI" id="CHEBI:16240"/>
        <dbReference type="ChEBI" id="CHEBI:139520"/>
        <dbReference type="ChEBI" id="CHEBI:139521"/>
        <dbReference type="EC" id="1.11.1.7"/>
    </reaction>
</comment>